<dbReference type="InterPro" id="IPR042272">
    <property type="entry name" value="ATP12_ATP_synth-F1-assembly_N"/>
</dbReference>
<dbReference type="Gene3D" id="1.10.3580.10">
    <property type="entry name" value="ATP12 ATPase"/>
    <property type="match status" value="1"/>
</dbReference>
<dbReference type="PANTHER" id="PTHR21013:SF10">
    <property type="entry name" value="ATP SYNTHASE MITOCHONDRIAL F1 COMPLEX ASSEMBLY FACTOR 2"/>
    <property type="match status" value="1"/>
</dbReference>
<keyword evidence="2" id="KW-0809">Transit peptide</keyword>
<protein>
    <submittedName>
        <fullName evidence="4">ATPase</fullName>
    </submittedName>
</protein>
<evidence type="ECO:0000313" key="5">
    <source>
        <dbReference type="Proteomes" id="UP000220768"/>
    </source>
</evidence>
<dbReference type="SUPFAM" id="SSF160909">
    <property type="entry name" value="ATP12-like"/>
    <property type="match status" value="1"/>
</dbReference>
<dbReference type="AlphaFoldDB" id="A0A2A6JC75"/>
<evidence type="ECO:0000256" key="3">
    <source>
        <dbReference type="ARBA" id="ARBA00023186"/>
    </source>
</evidence>
<comment type="similarity">
    <text evidence="1">Belongs to the ATP12 family.</text>
</comment>
<reference evidence="4 5" key="1">
    <citation type="submission" date="2017-09" db="EMBL/GenBank/DDBJ databases">
        <title>Comparative genomics of rhizobia isolated from Phaseolus vulgaris in China.</title>
        <authorList>
            <person name="Tong W."/>
        </authorList>
    </citation>
    <scope>NUCLEOTIDE SEQUENCE [LARGE SCALE GENOMIC DNA]</scope>
    <source>
        <strain evidence="4 5">C5</strain>
    </source>
</reference>
<evidence type="ECO:0000256" key="1">
    <source>
        <dbReference type="ARBA" id="ARBA00008231"/>
    </source>
</evidence>
<sequence>MRDLLNDLSEGLSHPDPIRRAQIQMNKPLPKRFYADVAVAEHEGSFAVTLDGKTVRTPARQVLAVPTEALARLVAAEWQAQGEEINPITMPVTRLVNTALDGVTANKQAILEDILRFSSSDLICYRADGPELLVARQTERWDPVVDWAANDLGARFILIEGVMPQEQPREATAAFAVTLARFDSPMALAALHTVTTLTGSAILALAFACGRLTMEEVWSLAHLDEDWTIEHWGNDEEAEERRAKRFAEFKAATDVFFALTA</sequence>
<dbReference type="EMBL" id="NWSV01000007">
    <property type="protein sequence ID" value="PDT03725.1"/>
    <property type="molecule type" value="Genomic_DNA"/>
</dbReference>
<organism evidence="4 5">
    <name type="scientific">Rhizobium chutanense</name>
    <dbReference type="NCBI Taxonomy" id="2035448"/>
    <lineage>
        <taxon>Bacteria</taxon>
        <taxon>Pseudomonadati</taxon>
        <taxon>Pseudomonadota</taxon>
        <taxon>Alphaproteobacteria</taxon>
        <taxon>Hyphomicrobiales</taxon>
        <taxon>Rhizobiaceae</taxon>
        <taxon>Rhizobium/Agrobacterium group</taxon>
        <taxon>Rhizobium</taxon>
    </lineage>
</organism>
<gene>
    <name evidence="4" type="ORF">CO666_14300</name>
</gene>
<keyword evidence="5" id="KW-1185">Reference proteome</keyword>
<evidence type="ECO:0000256" key="2">
    <source>
        <dbReference type="ARBA" id="ARBA00022946"/>
    </source>
</evidence>
<evidence type="ECO:0000313" key="4">
    <source>
        <dbReference type="EMBL" id="PDT03725.1"/>
    </source>
</evidence>
<dbReference type="GO" id="GO:0043461">
    <property type="term" value="P:proton-transporting ATP synthase complex assembly"/>
    <property type="evidence" value="ECO:0007669"/>
    <property type="project" value="InterPro"/>
</dbReference>
<name>A0A2A6JC75_9HYPH</name>
<keyword evidence="3" id="KW-0143">Chaperone</keyword>
<dbReference type="InterPro" id="IPR023335">
    <property type="entry name" value="ATP12_ortho_dom_sf"/>
</dbReference>
<dbReference type="Gene3D" id="3.30.2180.10">
    <property type="entry name" value="ATP12-like"/>
    <property type="match status" value="1"/>
</dbReference>
<dbReference type="PANTHER" id="PTHR21013">
    <property type="entry name" value="ATP SYNTHASE MITOCHONDRIAL F1 COMPLEX ASSEMBLY FACTOR 2/ATP12 PROTEIN, MITOCHONDRIAL PRECURSOR"/>
    <property type="match status" value="1"/>
</dbReference>
<dbReference type="Proteomes" id="UP000220768">
    <property type="component" value="Unassembled WGS sequence"/>
</dbReference>
<dbReference type="InterPro" id="IPR011419">
    <property type="entry name" value="ATP12_ATP_synth-F1-assembly"/>
</dbReference>
<accession>A0A2A6JC75</accession>
<comment type="caution">
    <text evidence="4">The sequence shown here is derived from an EMBL/GenBank/DDBJ whole genome shotgun (WGS) entry which is preliminary data.</text>
</comment>
<dbReference type="RefSeq" id="WP_097612755.1">
    <property type="nucleotide sequence ID" value="NZ_NWSV01000007.1"/>
</dbReference>
<proteinExistence type="inferred from homology"/>
<dbReference type="Pfam" id="PF07542">
    <property type="entry name" value="ATP12"/>
    <property type="match status" value="1"/>
</dbReference>